<keyword evidence="3" id="KW-0238">DNA-binding</keyword>
<dbReference type="RefSeq" id="XP_025471742.1">
    <property type="nucleotide sequence ID" value="XM_025609635.1"/>
</dbReference>
<dbReference type="GO" id="GO:0003700">
    <property type="term" value="F:DNA-binding transcription factor activity"/>
    <property type="evidence" value="ECO:0007669"/>
    <property type="project" value="InterPro"/>
</dbReference>
<evidence type="ECO:0000313" key="9">
    <source>
        <dbReference type="EMBL" id="PWY94981.1"/>
    </source>
</evidence>
<dbReference type="PANTHER" id="PTHR46910:SF37">
    <property type="entry name" value="ZN(II)2CYS6 TRANSCRIPTION FACTOR (EUROFUNG)"/>
    <property type="match status" value="1"/>
</dbReference>
<keyword evidence="5" id="KW-0539">Nucleus</keyword>
<dbReference type="GO" id="GO:0003677">
    <property type="term" value="F:DNA binding"/>
    <property type="evidence" value="ECO:0007669"/>
    <property type="project" value="UniProtKB-KW"/>
</dbReference>
<keyword evidence="10" id="KW-1185">Reference proteome</keyword>
<comment type="subcellular location">
    <subcellularLocation>
        <location evidence="1">Nucleus</location>
    </subcellularLocation>
</comment>
<accession>A0A317X9U1</accession>
<reference evidence="9 10" key="1">
    <citation type="submission" date="2016-12" db="EMBL/GenBank/DDBJ databases">
        <title>The genomes of Aspergillus section Nigri reveals drivers in fungal speciation.</title>
        <authorList>
            <consortium name="DOE Joint Genome Institute"/>
            <person name="Vesth T.C."/>
            <person name="Nybo J."/>
            <person name="Theobald S."/>
            <person name="Brandl J."/>
            <person name="Frisvad J.C."/>
            <person name="Nielsen K.F."/>
            <person name="Lyhne E.K."/>
            <person name="Kogle M.E."/>
            <person name="Kuo A."/>
            <person name="Riley R."/>
            <person name="Clum A."/>
            <person name="Nolan M."/>
            <person name="Lipzen A."/>
            <person name="Salamov A."/>
            <person name="Henrissat B."/>
            <person name="Wiebenga A."/>
            <person name="De Vries R.P."/>
            <person name="Grigoriev I.V."/>
            <person name="Mortensen U.H."/>
            <person name="Andersen M.R."/>
            <person name="Baker S.E."/>
        </authorList>
    </citation>
    <scope>NUCLEOTIDE SEQUENCE [LARGE SCALE GENOMIC DNA]</scope>
    <source>
        <strain evidence="9 10">CBS 115572</strain>
    </source>
</reference>
<dbReference type="InterPro" id="IPR050987">
    <property type="entry name" value="AtrR-like"/>
</dbReference>
<proteinExistence type="predicted"/>
<keyword evidence="2" id="KW-0805">Transcription regulation</keyword>
<dbReference type="CDD" id="cd12148">
    <property type="entry name" value="fungal_TF_MHR"/>
    <property type="match status" value="1"/>
</dbReference>
<evidence type="ECO:0000256" key="5">
    <source>
        <dbReference type="ARBA" id="ARBA00023242"/>
    </source>
</evidence>
<keyword evidence="7" id="KW-0472">Membrane</keyword>
<dbReference type="InterPro" id="IPR007219">
    <property type="entry name" value="XnlR_reg_dom"/>
</dbReference>
<protein>
    <submittedName>
        <fullName evidence="9">Zn(II)2Cys6 transcription factor</fullName>
    </submittedName>
</protein>
<keyword evidence="7" id="KW-0812">Transmembrane</keyword>
<dbReference type="GO" id="GO:0008270">
    <property type="term" value="F:zinc ion binding"/>
    <property type="evidence" value="ECO:0007669"/>
    <property type="project" value="InterPro"/>
</dbReference>
<dbReference type="Proteomes" id="UP000246702">
    <property type="component" value="Unassembled WGS sequence"/>
</dbReference>
<dbReference type="GO" id="GO:0005634">
    <property type="term" value="C:nucleus"/>
    <property type="evidence" value="ECO:0007669"/>
    <property type="project" value="UniProtKB-SubCell"/>
</dbReference>
<feature type="domain" description="Xylanolytic transcriptional activator regulatory" evidence="8">
    <location>
        <begin position="218"/>
        <end position="288"/>
    </location>
</feature>
<dbReference type="GO" id="GO:0006351">
    <property type="term" value="P:DNA-templated transcription"/>
    <property type="evidence" value="ECO:0007669"/>
    <property type="project" value="InterPro"/>
</dbReference>
<gene>
    <name evidence="9" type="ORF">BO94DRAFT_507816</name>
</gene>
<feature type="region of interest" description="Disordered" evidence="6">
    <location>
        <begin position="1"/>
        <end position="22"/>
    </location>
</feature>
<dbReference type="OrthoDB" id="9993796at2759"/>
<sequence length="530" mass="58960">MTKPDEKPEQDSGPPPDHVSNLQPSPRIIHFAGWEIGNLLVDPAIPSLLPEGLHWIQSRTGAVIPLPRLSHAPWEKAPPTCTVGRAVIPPLAELPMKSVLKQYLDVYHSSRIRMIFPVVDSSLFLQTMEAAYSLHGQQTQRCCAAACIFAFMALVSSMDHVAIGCTAPRPPPISRMAYVENARALMPYMVQNSLNLDAIQTALLLAINGTLIGELQTAIHLTSIAARQIMAVGAHTCSEPHGNEAHHLRTLFWICYALDKDLSLRTGQPHCLRSDDCNLQLPTAYVEQLGSRMAYSPRSNHPEGPLFPVDLRLSMIKSRIFTALYSYSGLCKSDVEIIRSIRELDDELEQWRTSIPAPVRPQLSFAHQLDATAPKNMFLVLTHLDYYSCVNLIHLAGGRCQAWRSTTTPSGMMDGLRLSLTFSVEASRSLLLFLYDSESIVSAGSFWTLLFYPMSAILTIFCNIVENRHMNTAKRDIQLLEAAEHTTEKLFLRQSLRADKLVELQPVTRFISSLKEFAQQAVGAALNPET</sequence>
<evidence type="ECO:0000256" key="6">
    <source>
        <dbReference type="SAM" id="MobiDB-lite"/>
    </source>
</evidence>
<keyword evidence="7" id="KW-1133">Transmembrane helix</keyword>
<dbReference type="Pfam" id="PF04082">
    <property type="entry name" value="Fungal_trans"/>
    <property type="match status" value="1"/>
</dbReference>
<name>A0A317X9U1_9EURO</name>
<dbReference type="STRING" id="1450535.A0A317X9U1"/>
<evidence type="ECO:0000256" key="3">
    <source>
        <dbReference type="ARBA" id="ARBA00023125"/>
    </source>
</evidence>
<organism evidence="9 10">
    <name type="scientific">Aspergillus sclerotioniger CBS 115572</name>
    <dbReference type="NCBI Taxonomy" id="1450535"/>
    <lineage>
        <taxon>Eukaryota</taxon>
        <taxon>Fungi</taxon>
        <taxon>Dikarya</taxon>
        <taxon>Ascomycota</taxon>
        <taxon>Pezizomycotina</taxon>
        <taxon>Eurotiomycetes</taxon>
        <taxon>Eurotiomycetidae</taxon>
        <taxon>Eurotiales</taxon>
        <taxon>Aspergillaceae</taxon>
        <taxon>Aspergillus</taxon>
        <taxon>Aspergillus subgen. Circumdati</taxon>
    </lineage>
</organism>
<evidence type="ECO:0000259" key="8">
    <source>
        <dbReference type="SMART" id="SM00906"/>
    </source>
</evidence>
<dbReference type="GeneID" id="37111778"/>
<feature type="transmembrane region" description="Helical" evidence="7">
    <location>
        <begin position="446"/>
        <end position="465"/>
    </location>
</feature>
<keyword evidence="4" id="KW-0804">Transcription</keyword>
<dbReference type="PANTHER" id="PTHR46910">
    <property type="entry name" value="TRANSCRIPTION FACTOR PDR1"/>
    <property type="match status" value="1"/>
</dbReference>
<dbReference type="SMART" id="SM00906">
    <property type="entry name" value="Fungal_trans"/>
    <property type="match status" value="1"/>
</dbReference>
<dbReference type="EMBL" id="MSFK01000003">
    <property type="protein sequence ID" value="PWY94981.1"/>
    <property type="molecule type" value="Genomic_DNA"/>
</dbReference>
<evidence type="ECO:0000256" key="2">
    <source>
        <dbReference type="ARBA" id="ARBA00023015"/>
    </source>
</evidence>
<evidence type="ECO:0000313" key="10">
    <source>
        <dbReference type="Proteomes" id="UP000246702"/>
    </source>
</evidence>
<evidence type="ECO:0000256" key="7">
    <source>
        <dbReference type="SAM" id="Phobius"/>
    </source>
</evidence>
<comment type="caution">
    <text evidence="9">The sequence shown here is derived from an EMBL/GenBank/DDBJ whole genome shotgun (WGS) entry which is preliminary data.</text>
</comment>
<feature type="compositionally biased region" description="Basic and acidic residues" evidence="6">
    <location>
        <begin position="1"/>
        <end position="10"/>
    </location>
</feature>
<dbReference type="AlphaFoldDB" id="A0A317X9U1"/>
<evidence type="ECO:0000256" key="1">
    <source>
        <dbReference type="ARBA" id="ARBA00004123"/>
    </source>
</evidence>
<evidence type="ECO:0000256" key="4">
    <source>
        <dbReference type="ARBA" id="ARBA00023163"/>
    </source>
</evidence>